<feature type="short sequence motif" description="Meso-diaminopimelate recognition motif" evidence="7">
    <location>
        <begin position="499"/>
        <end position="502"/>
    </location>
</feature>
<dbReference type="InterPro" id="IPR005761">
    <property type="entry name" value="UDP-N-AcMur-Glu-dNH2Pim_ligase"/>
</dbReference>
<feature type="binding site" evidence="7">
    <location>
        <position position="95"/>
    </location>
    <ligand>
        <name>UDP-N-acetyl-alpha-D-muramoyl-L-alanyl-D-glutamate</name>
        <dbReference type="ChEBI" id="CHEBI:83900"/>
    </ligand>
</feature>
<dbReference type="GO" id="GO:0008360">
    <property type="term" value="P:regulation of cell shape"/>
    <property type="evidence" value="ECO:0007669"/>
    <property type="project" value="UniProtKB-KW"/>
</dbReference>
<dbReference type="PANTHER" id="PTHR23135">
    <property type="entry name" value="MUR LIGASE FAMILY MEMBER"/>
    <property type="match status" value="1"/>
</dbReference>
<feature type="binding site" evidence="7">
    <location>
        <position position="265"/>
    </location>
    <ligand>
        <name>UDP-N-acetyl-alpha-D-muramoyl-L-alanyl-D-glutamate</name>
        <dbReference type="ChEBI" id="CHEBI:83900"/>
    </ligand>
</feature>
<feature type="modified residue" description="N6-carboxylysine" evidence="7">
    <location>
        <position position="297"/>
    </location>
</feature>
<evidence type="ECO:0000256" key="9">
    <source>
        <dbReference type="SAM" id="MobiDB-lite"/>
    </source>
</evidence>
<keyword evidence="14" id="KW-1185">Reference proteome</keyword>
<accession>A0A3S3AIU1</accession>
<dbReference type="Pfam" id="PF08245">
    <property type="entry name" value="Mur_ligase_M"/>
    <property type="match status" value="1"/>
</dbReference>
<reference evidence="13 14" key="1">
    <citation type="submission" date="2018-11" db="EMBL/GenBank/DDBJ databases">
        <title>Rhodococcus spongicola sp. nov. and Rhodococcus xishaensis sp. nov. from marine sponges.</title>
        <authorList>
            <person name="Li L."/>
            <person name="Lin H.W."/>
        </authorList>
    </citation>
    <scope>NUCLEOTIDE SEQUENCE [LARGE SCALE GENOMIC DNA]</scope>
    <source>
        <strain evidence="13 14">LHW51113</strain>
    </source>
</reference>
<evidence type="ECO:0000313" key="14">
    <source>
        <dbReference type="Proteomes" id="UP000283479"/>
    </source>
</evidence>
<feature type="domain" description="Mur ligase C-terminal" evidence="11">
    <location>
        <begin position="426"/>
        <end position="557"/>
    </location>
</feature>
<comment type="caution">
    <text evidence="13">The sequence shown here is derived from an EMBL/GenBank/DDBJ whole genome shotgun (WGS) entry which is preliminary data.</text>
</comment>
<keyword evidence="2 7" id="KW-0132">Cell division</keyword>
<dbReference type="InterPro" id="IPR004101">
    <property type="entry name" value="Mur_ligase_C"/>
</dbReference>
<dbReference type="GO" id="GO:0005524">
    <property type="term" value="F:ATP binding"/>
    <property type="evidence" value="ECO:0007669"/>
    <property type="project" value="UniProtKB-UniRule"/>
</dbReference>
<dbReference type="EC" id="6.3.2.13" evidence="7"/>
<dbReference type="SUPFAM" id="SSF53244">
    <property type="entry name" value="MurD-like peptide ligases, peptide-binding domain"/>
    <property type="match status" value="1"/>
</dbReference>
<comment type="caution">
    <text evidence="7">Lacks conserved residue(s) required for the propagation of feature annotation.</text>
</comment>
<dbReference type="OrthoDB" id="9800958at2"/>
<dbReference type="UniPathway" id="UPA00219"/>
<evidence type="ECO:0000256" key="5">
    <source>
        <dbReference type="ARBA" id="ARBA00023306"/>
    </source>
</evidence>
<evidence type="ECO:0000259" key="12">
    <source>
        <dbReference type="Pfam" id="PF08245"/>
    </source>
</evidence>
<dbReference type="Pfam" id="PF01225">
    <property type="entry name" value="Mur_ligase"/>
    <property type="match status" value="1"/>
</dbReference>
<dbReference type="Gene3D" id="3.40.1190.10">
    <property type="entry name" value="Mur-like, catalytic domain"/>
    <property type="match status" value="1"/>
</dbReference>
<dbReference type="GO" id="GO:0005737">
    <property type="term" value="C:cytoplasm"/>
    <property type="evidence" value="ECO:0007669"/>
    <property type="project" value="UniProtKB-SubCell"/>
</dbReference>
<feature type="binding site" evidence="7">
    <location>
        <begin position="188"/>
        <end position="194"/>
    </location>
    <ligand>
        <name>ATP</name>
        <dbReference type="ChEBI" id="CHEBI:30616"/>
    </ligand>
</feature>
<keyword evidence="7" id="KW-0067">ATP-binding</keyword>
<name>A0A3S3AIU1_9NOCA</name>
<dbReference type="GO" id="GO:0071555">
    <property type="term" value="P:cell wall organization"/>
    <property type="evidence" value="ECO:0007669"/>
    <property type="project" value="UniProtKB-KW"/>
</dbReference>
<comment type="pathway">
    <text evidence="7 8">Cell wall biogenesis; peptidoglycan biosynthesis.</text>
</comment>
<dbReference type="GO" id="GO:0051301">
    <property type="term" value="P:cell division"/>
    <property type="evidence" value="ECO:0007669"/>
    <property type="project" value="UniProtKB-KW"/>
</dbReference>
<evidence type="ECO:0000256" key="3">
    <source>
        <dbReference type="ARBA" id="ARBA00022960"/>
    </source>
</evidence>
<dbReference type="InterPro" id="IPR036565">
    <property type="entry name" value="Mur-like_cat_sf"/>
</dbReference>
<dbReference type="InterPro" id="IPR035911">
    <property type="entry name" value="MurE/MurF_N"/>
</dbReference>
<evidence type="ECO:0000259" key="11">
    <source>
        <dbReference type="Pfam" id="PF02875"/>
    </source>
</evidence>
<comment type="subcellular location">
    <subcellularLocation>
        <location evidence="7 8">Cytoplasm</location>
    </subcellularLocation>
</comment>
<gene>
    <name evidence="7" type="primary">murE</name>
    <name evidence="13" type="ORF">EGT50_03605</name>
</gene>
<dbReference type="AlphaFoldDB" id="A0A3S3AIU1"/>
<feature type="binding site" evidence="7">
    <location>
        <position position="475"/>
    </location>
    <ligand>
        <name>meso-2,6-diaminopimelate</name>
        <dbReference type="ChEBI" id="CHEBI:57791"/>
    </ligand>
</feature>
<dbReference type="GO" id="GO:0008765">
    <property type="term" value="F:UDP-N-acetylmuramoylalanyl-D-glutamate-2,6-diaminopimelate ligase activity"/>
    <property type="evidence" value="ECO:0007669"/>
    <property type="project" value="UniProtKB-UniRule"/>
</dbReference>
<dbReference type="NCBIfam" id="TIGR01085">
    <property type="entry name" value="murE"/>
    <property type="match status" value="1"/>
</dbReference>
<evidence type="ECO:0000256" key="4">
    <source>
        <dbReference type="ARBA" id="ARBA00022984"/>
    </source>
</evidence>
<evidence type="ECO:0000256" key="8">
    <source>
        <dbReference type="RuleBase" id="RU004135"/>
    </source>
</evidence>
<dbReference type="InterPro" id="IPR013221">
    <property type="entry name" value="Mur_ligase_cen"/>
</dbReference>
<evidence type="ECO:0000256" key="7">
    <source>
        <dbReference type="HAMAP-Rule" id="MF_00208"/>
    </source>
</evidence>
<dbReference type="NCBIfam" id="NF001124">
    <property type="entry name" value="PRK00139.1-2"/>
    <property type="match status" value="1"/>
</dbReference>
<evidence type="ECO:0000256" key="2">
    <source>
        <dbReference type="ARBA" id="ARBA00022618"/>
    </source>
</evidence>
<dbReference type="PANTHER" id="PTHR23135:SF4">
    <property type="entry name" value="UDP-N-ACETYLMURAMOYL-L-ALANYL-D-GLUTAMATE--2,6-DIAMINOPIMELATE LIGASE MURE HOMOLOG, CHLOROPLASTIC"/>
    <property type="match status" value="1"/>
</dbReference>
<keyword evidence="7" id="KW-0460">Magnesium</keyword>
<comment type="catalytic activity">
    <reaction evidence="7">
        <text>UDP-N-acetyl-alpha-D-muramoyl-L-alanyl-D-glutamate + meso-2,6-diaminopimelate + ATP = UDP-N-acetyl-alpha-D-muramoyl-L-alanyl-gamma-D-glutamyl-meso-2,6-diaminopimelate + ADP + phosphate + H(+)</text>
        <dbReference type="Rhea" id="RHEA:23676"/>
        <dbReference type="ChEBI" id="CHEBI:15378"/>
        <dbReference type="ChEBI" id="CHEBI:30616"/>
        <dbReference type="ChEBI" id="CHEBI:43474"/>
        <dbReference type="ChEBI" id="CHEBI:57791"/>
        <dbReference type="ChEBI" id="CHEBI:83900"/>
        <dbReference type="ChEBI" id="CHEBI:83905"/>
        <dbReference type="ChEBI" id="CHEBI:456216"/>
        <dbReference type="EC" id="6.3.2.13"/>
    </reaction>
</comment>
<keyword evidence="6 7" id="KW-0961">Cell wall biogenesis/degradation</keyword>
<dbReference type="GO" id="GO:0000287">
    <property type="term" value="F:magnesium ion binding"/>
    <property type="evidence" value="ECO:0007669"/>
    <property type="project" value="UniProtKB-UniRule"/>
</dbReference>
<dbReference type="InterPro" id="IPR036615">
    <property type="entry name" value="Mur_ligase_C_dom_sf"/>
</dbReference>
<dbReference type="Proteomes" id="UP000283479">
    <property type="component" value="Unassembled WGS sequence"/>
</dbReference>
<proteinExistence type="inferred from homology"/>
<comment type="similarity">
    <text evidence="1 7">Belongs to the MurCDEF family. MurE subfamily.</text>
</comment>
<dbReference type="SUPFAM" id="SSF63418">
    <property type="entry name" value="MurE/MurF N-terminal domain"/>
    <property type="match status" value="1"/>
</dbReference>
<protein>
    <recommendedName>
        <fullName evidence="7">UDP-N-acetylmuramoyl-L-alanyl-D-glutamate--2,6-diaminopimelate ligase</fullName>
        <ecNumber evidence="7">6.3.2.13</ecNumber>
    </recommendedName>
    <alternativeName>
        <fullName evidence="7">Meso-A2pm-adding enzyme</fullName>
    </alternativeName>
    <alternativeName>
        <fullName evidence="7">Meso-diaminopimelate-adding enzyme</fullName>
    </alternativeName>
    <alternativeName>
        <fullName evidence="7">UDP-MurNAc-L-Ala-D-Glu:meso-diaminopimelate ligase</fullName>
    </alternativeName>
    <alternativeName>
        <fullName evidence="7">UDP-MurNAc-tripeptide synthetase</fullName>
    </alternativeName>
    <alternativeName>
        <fullName evidence="7">UDP-N-acetylmuramyl-tripeptide synthetase</fullName>
    </alternativeName>
</protein>
<dbReference type="InterPro" id="IPR000713">
    <property type="entry name" value="Mur_ligase_N"/>
</dbReference>
<comment type="PTM">
    <text evidence="7">Carboxylation is probably crucial for Mg(2+) binding and, consequently, for the gamma-phosphate positioning of ATP.</text>
</comment>
<dbReference type="Pfam" id="PF02875">
    <property type="entry name" value="Mur_ligase_C"/>
    <property type="match status" value="1"/>
</dbReference>
<keyword evidence="7 13" id="KW-0436">Ligase</keyword>
<keyword evidence="5 7" id="KW-0131">Cell cycle</keyword>
<dbReference type="Gene3D" id="3.90.190.20">
    <property type="entry name" value="Mur ligase, C-terminal domain"/>
    <property type="match status" value="1"/>
</dbReference>
<evidence type="ECO:0000256" key="6">
    <source>
        <dbReference type="ARBA" id="ARBA00023316"/>
    </source>
</evidence>
<keyword evidence="3 7" id="KW-0133">Cell shape</keyword>
<feature type="binding site" evidence="7">
    <location>
        <position position="257"/>
    </location>
    <ligand>
        <name>UDP-N-acetyl-alpha-D-muramoyl-L-alanyl-D-glutamate</name>
        <dbReference type="ChEBI" id="CHEBI:83900"/>
    </ligand>
</feature>
<dbReference type="GO" id="GO:0009252">
    <property type="term" value="P:peptidoglycan biosynthetic process"/>
    <property type="evidence" value="ECO:0007669"/>
    <property type="project" value="UniProtKB-UniRule"/>
</dbReference>
<feature type="binding site" evidence="7">
    <location>
        <position position="555"/>
    </location>
    <ligand>
        <name>meso-2,6-diaminopimelate</name>
        <dbReference type="ChEBI" id="CHEBI:57791"/>
    </ligand>
</feature>
<feature type="region of interest" description="Disordered" evidence="9">
    <location>
        <begin position="1"/>
        <end position="60"/>
    </location>
</feature>
<organism evidence="13 14">
    <name type="scientific">Rhodococcus xishaensis</name>
    <dbReference type="NCBI Taxonomy" id="2487364"/>
    <lineage>
        <taxon>Bacteria</taxon>
        <taxon>Bacillati</taxon>
        <taxon>Actinomycetota</taxon>
        <taxon>Actinomycetes</taxon>
        <taxon>Mycobacteriales</taxon>
        <taxon>Nocardiaceae</taxon>
        <taxon>Rhodococcus</taxon>
    </lineage>
</organism>
<dbReference type="HAMAP" id="MF_00208">
    <property type="entry name" value="MurE"/>
    <property type="match status" value="1"/>
</dbReference>
<feature type="compositionally biased region" description="Basic and acidic residues" evidence="9">
    <location>
        <begin position="14"/>
        <end position="33"/>
    </location>
</feature>
<feature type="domain" description="Mur ligase N-terminal catalytic" evidence="10">
    <location>
        <begin position="90"/>
        <end position="170"/>
    </location>
</feature>
<feature type="binding site" evidence="7">
    <location>
        <begin position="499"/>
        <end position="502"/>
    </location>
    <ligand>
        <name>meso-2,6-diaminopimelate</name>
        <dbReference type="ChEBI" id="CHEBI:57791"/>
    </ligand>
</feature>
<evidence type="ECO:0000256" key="1">
    <source>
        <dbReference type="ARBA" id="ARBA00005898"/>
    </source>
</evidence>
<keyword evidence="7" id="KW-0547">Nucleotide-binding</keyword>
<evidence type="ECO:0000259" key="10">
    <source>
        <dbReference type="Pfam" id="PF01225"/>
    </source>
</evidence>
<comment type="function">
    <text evidence="7">Catalyzes the addition of meso-diaminopimelic acid to the nucleotide precursor UDP-N-acetylmuramoyl-L-alanyl-D-glutamate (UMAG) in the biosynthesis of bacterial cell-wall peptidoglycan.</text>
</comment>
<feature type="binding site" evidence="7">
    <location>
        <position position="559"/>
    </location>
    <ligand>
        <name>meso-2,6-diaminopimelate</name>
        <dbReference type="ChEBI" id="CHEBI:57791"/>
    </ligand>
</feature>
<feature type="binding site" evidence="7">
    <location>
        <begin position="230"/>
        <end position="231"/>
    </location>
    <ligand>
        <name>UDP-N-acetyl-alpha-D-muramoyl-L-alanyl-D-glutamate</name>
        <dbReference type="ChEBI" id="CHEBI:83900"/>
    </ligand>
</feature>
<keyword evidence="7" id="KW-0963">Cytoplasm</keyword>
<feature type="domain" description="Mur ligase central" evidence="12">
    <location>
        <begin position="186"/>
        <end position="405"/>
    </location>
</feature>
<sequence length="596" mass="62343">MSILAARFGGGPRTLDHDRLVRPTDIRPIREDPLTVLPTPQPSTPGAAPESGLRPSNPPETDLADLAVRIGARLEWVGPEHPHGSARMTVTGVELRAQTVRPGDLFAALPGAQTHGAQFVVTALAAGAVAVFTDDTGLASVSERLVAAGSTMSLPVLVHPDPRRVLGEASATIYGSPSERMQVIGITGTSGKTTSSYLIEAGLAAAGRSMGLVGTIETRVAGRCVPSALTTPEAPQLHALFAAMYERGIDTVVMEVSSHALALGRVDGVRFSIGAFTNLSQDHLDFHKDFDDYFATKSRLFAADSTVRADSAVVCIDDEWGVRMAEIARRANPDQPDAVVTIGTRVDAQGEWEYQPDWTAGPSQPTTLGSQVFTLKGPDRATREVSLRLPGQYNVANAALAAAVCVAAGVDLDTALAGIAEVDVPGRVQRVDRGQDFLAVVDYAHKPAALEAVIATLRGQTSGRIAVVVGAGGDRDTGKRTLMGEMGARGADLLVITDDNPRTEDPAAIRAALAAGALAVPSAERGEVREIGDRAEAIGVAVLWARPGDVVLVAGKGHETGQEINGVKYPFDDREVLREAIDRIASGDGPAYGGDA</sequence>
<comment type="cofactor">
    <cofactor evidence="7">
        <name>Mg(2+)</name>
        <dbReference type="ChEBI" id="CHEBI:18420"/>
    </cofactor>
</comment>
<dbReference type="EMBL" id="RKLO01000001">
    <property type="protein sequence ID" value="RVW05645.1"/>
    <property type="molecule type" value="Genomic_DNA"/>
</dbReference>
<keyword evidence="4 7" id="KW-0573">Peptidoglycan synthesis</keyword>
<dbReference type="NCBIfam" id="NF001126">
    <property type="entry name" value="PRK00139.1-4"/>
    <property type="match status" value="1"/>
</dbReference>
<dbReference type="Gene3D" id="3.40.1390.10">
    <property type="entry name" value="MurE/MurF, N-terminal domain"/>
    <property type="match status" value="1"/>
</dbReference>
<dbReference type="SUPFAM" id="SSF53623">
    <property type="entry name" value="MurD-like peptide ligases, catalytic domain"/>
    <property type="match status" value="1"/>
</dbReference>
<evidence type="ECO:0000313" key="13">
    <source>
        <dbReference type="EMBL" id="RVW05645.1"/>
    </source>
</evidence>